<keyword evidence="2 10" id="KW-0812">Transmembrane</keyword>
<evidence type="ECO:0000256" key="5">
    <source>
        <dbReference type="ARBA" id="ARBA00023136"/>
    </source>
</evidence>
<evidence type="ECO:0000256" key="11">
    <source>
        <dbReference type="SAM" id="SignalP"/>
    </source>
</evidence>
<gene>
    <name evidence="13" type="ORF">SEMRO_2829_G338100.1</name>
</gene>
<evidence type="ECO:0000256" key="3">
    <source>
        <dbReference type="ARBA" id="ARBA00022989"/>
    </source>
</evidence>
<feature type="transmembrane region" description="Helical" evidence="10">
    <location>
        <begin position="582"/>
        <end position="601"/>
    </location>
</feature>
<dbReference type="PROSITE" id="PS50259">
    <property type="entry name" value="G_PROTEIN_RECEP_F3_4"/>
    <property type="match status" value="1"/>
</dbReference>
<dbReference type="InterPro" id="IPR017978">
    <property type="entry name" value="GPCR_3_C"/>
</dbReference>
<dbReference type="CDD" id="cd12913">
    <property type="entry name" value="PDC1_MCP_like"/>
    <property type="match status" value="1"/>
</dbReference>
<keyword evidence="8" id="KW-0807">Transducer</keyword>
<accession>A0A9N8HWX4</accession>
<feature type="transmembrane region" description="Helical" evidence="10">
    <location>
        <begin position="737"/>
        <end position="761"/>
    </location>
</feature>
<keyword evidence="5 10" id="KW-0472">Membrane</keyword>
<feature type="transmembrane region" description="Helical" evidence="10">
    <location>
        <begin position="613"/>
        <end position="640"/>
    </location>
</feature>
<dbReference type="Proteomes" id="UP001153069">
    <property type="component" value="Unassembled WGS sequence"/>
</dbReference>
<evidence type="ECO:0000256" key="7">
    <source>
        <dbReference type="ARBA" id="ARBA00023180"/>
    </source>
</evidence>
<evidence type="ECO:0000313" key="14">
    <source>
        <dbReference type="Proteomes" id="UP001153069"/>
    </source>
</evidence>
<dbReference type="GO" id="GO:0038039">
    <property type="term" value="C:G protein-coupled receptor heterodimeric complex"/>
    <property type="evidence" value="ECO:0007669"/>
    <property type="project" value="TreeGrafter"/>
</dbReference>
<dbReference type="EMBL" id="CAICTM010002827">
    <property type="protein sequence ID" value="CAB9530318.1"/>
    <property type="molecule type" value="Genomic_DNA"/>
</dbReference>
<dbReference type="Pfam" id="PF00003">
    <property type="entry name" value="7tm_3"/>
    <property type="match status" value="1"/>
</dbReference>
<feature type="transmembrane region" description="Helical" evidence="10">
    <location>
        <begin position="705"/>
        <end position="731"/>
    </location>
</feature>
<name>A0A9N8HWX4_9STRA</name>
<dbReference type="Gene3D" id="3.30.450.20">
    <property type="entry name" value="PAS domain"/>
    <property type="match status" value="1"/>
</dbReference>
<reference evidence="13" key="1">
    <citation type="submission" date="2020-06" db="EMBL/GenBank/DDBJ databases">
        <authorList>
            <consortium name="Plant Systems Biology data submission"/>
        </authorList>
    </citation>
    <scope>NUCLEOTIDE SEQUENCE</scope>
    <source>
        <strain evidence="13">D6</strain>
    </source>
</reference>
<evidence type="ECO:0000313" key="13">
    <source>
        <dbReference type="EMBL" id="CAB9530318.1"/>
    </source>
</evidence>
<sequence>MSFPSHHSYLLFLLIVVIHIHVGSSFNFEIERRVMDAIEAFFGVPEDMVLILKEYRANGGFAKDLQASDRDTFGAIAHSIRQVSHVDMIYYGAEDGVFMGYNIAGWGTYREPGSSGYSFPSDVVTPENTTASTTAMLYRNTCVDRISGTPAVCAQQPNTPYIQCDNCKALELCPIVANDDPAATGTASGRTRENGEEQEEMWCYQYDIVNTSTSSLITGYIPRTYHCHDIQGQFSQTPGMIVQPDGSLGDCLYADRSTRVNRNIVGNFAYCEDSDNDCRKTFVGGYDNVDYDPRYRVWYRTTKELQRPIWSQPYPFFSSGKLGLTYSHPIYTHNDDGRKIFQGAMGVDYTFSDLNAFLNASYSNANSIVVIYEQSAPHYLVASSPGFQAAVKVSKSGMMNSPCPYEDDDVRQQQHCTITRRSVTDVDAVNDGLEARLVQAAYQSQVNANYPRGLVSVDDLTPEGTATQQAYASQSSFYSAEGDKNLDWVILVISPVTRSTTDAVKSEDSLFGIVCAIAGLGFVLCVLMLVSFLSQRKSRAIILADILFTSAFLTGCALTNLSSLTYLGDNTQTLCIVRMWCFHFLFACALSPLLVKVYRIYRLVGSTERNPSIISSTVAFAMTLPIILVQVAILTIFTVVSPPQPEDFILIVAEEDGGSVTQVVQCQHESPAFYITILTFEFALVLIGCGLALRARKVDPGFGQATELLLSMFNIAFIGIGITIITVAMNVDQQAQVVLFTMGVFWGTVYSSAVFVVPRFLQARQDVQQRRSARTPAPAVSEEAPDQDFQVIQTEARPSPPVVLSEDTGDNRGYNPSRRLSDNEDTGWSEFEHDDGVALGTRSTTSQI</sequence>
<feature type="transmembrane region" description="Helical" evidence="10">
    <location>
        <begin position="540"/>
        <end position="562"/>
    </location>
</feature>
<comment type="caution">
    <text evidence="13">The sequence shown here is derived from an EMBL/GenBank/DDBJ whole genome shotgun (WGS) entry which is preliminary data.</text>
</comment>
<feature type="chain" id="PRO_5040185312" evidence="11">
    <location>
        <begin position="26"/>
        <end position="848"/>
    </location>
</feature>
<evidence type="ECO:0000256" key="9">
    <source>
        <dbReference type="SAM" id="MobiDB-lite"/>
    </source>
</evidence>
<evidence type="ECO:0000259" key="12">
    <source>
        <dbReference type="PROSITE" id="PS50259"/>
    </source>
</evidence>
<evidence type="ECO:0000256" key="6">
    <source>
        <dbReference type="ARBA" id="ARBA00023170"/>
    </source>
</evidence>
<evidence type="ECO:0000256" key="8">
    <source>
        <dbReference type="ARBA" id="ARBA00023224"/>
    </source>
</evidence>
<comment type="subcellular location">
    <subcellularLocation>
        <location evidence="1">Membrane</location>
        <topology evidence="1">Multi-pass membrane protein</topology>
    </subcellularLocation>
</comment>
<feature type="transmembrane region" description="Helical" evidence="10">
    <location>
        <begin position="672"/>
        <end position="693"/>
    </location>
</feature>
<keyword evidence="11" id="KW-0732">Signal</keyword>
<dbReference type="InterPro" id="IPR029151">
    <property type="entry name" value="Sensor-like_sf"/>
</dbReference>
<protein>
    <submittedName>
        <fullName evidence="13">Metal dependent phosphohydrolase</fullName>
    </submittedName>
</protein>
<feature type="domain" description="G-protein coupled receptors family 3 profile" evidence="12">
    <location>
        <begin position="510"/>
        <end position="760"/>
    </location>
</feature>
<dbReference type="PANTHER" id="PTHR10519:SF20">
    <property type="entry name" value="G-PROTEIN COUPLED RECEPTOR 156-RELATED"/>
    <property type="match status" value="1"/>
</dbReference>
<proteinExistence type="predicted"/>
<keyword evidence="4" id="KW-0297">G-protein coupled receptor</keyword>
<dbReference type="AlphaFoldDB" id="A0A9N8HWX4"/>
<evidence type="ECO:0000256" key="4">
    <source>
        <dbReference type="ARBA" id="ARBA00023040"/>
    </source>
</evidence>
<feature type="transmembrane region" description="Helical" evidence="10">
    <location>
        <begin position="510"/>
        <end position="533"/>
    </location>
</feature>
<keyword evidence="14" id="KW-1185">Reference proteome</keyword>
<evidence type="ECO:0000256" key="1">
    <source>
        <dbReference type="ARBA" id="ARBA00004141"/>
    </source>
</evidence>
<dbReference type="GO" id="GO:0004965">
    <property type="term" value="F:G protein-coupled GABA receptor activity"/>
    <property type="evidence" value="ECO:0007669"/>
    <property type="project" value="InterPro"/>
</dbReference>
<dbReference type="SUPFAM" id="SSF103190">
    <property type="entry name" value="Sensory domain-like"/>
    <property type="match status" value="1"/>
</dbReference>
<dbReference type="PANTHER" id="PTHR10519">
    <property type="entry name" value="GABA-B RECEPTOR"/>
    <property type="match status" value="1"/>
</dbReference>
<organism evidence="13 14">
    <name type="scientific">Seminavis robusta</name>
    <dbReference type="NCBI Taxonomy" id="568900"/>
    <lineage>
        <taxon>Eukaryota</taxon>
        <taxon>Sar</taxon>
        <taxon>Stramenopiles</taxon>
        <taxon>Ochrophyta</taxon>
        <taxon>Bacillariophyta</taxon>
        <taxon>Bacillariophyceae</taxon>
        <taxon>Bacillariophycidae</taxon>
        <taxon>Naviculales</taxon>
        <taxon>Naviculaceae</taxon>
        <taxon>Seminavis</taxon>
    </lineage>
</organism>
<keyword evidence="3 10" id="KW-1133">Transmembrane helix</keyword>
<keyword evidence="7" id="KW-0325">Glycoprotein</keyword>
<dbReference type="InterPro" id="IPR002455">
    <property type="entry name" value="GPCR3_GABA-B"/>
</dbReference>
<dbReference type="OrthoDB" id="2116838at2759"/>
<feature type="signal peptide" evidence="11">
    <location>
        <begin position="1"/>
        <end position="25"/>
    </location>
</feature>
<feature type="region of interest" description="Disordered" evidence="9">
    <location>
        <begin position="772"/>
        <end position="848"/>
    </location>
</feature>
<keyword evidence="6" id="KW-0675">Receptor</keyword>
<evidence type="ECO:0000256" key="10">
    <source>
        <dbReference type="SAM" id="Phobius"/>
    </source>
</evidence>
<evidence type="ECO:0000256" key="2">
    <source>
        <dbReference type="ARBA" id="ARBA00022692"/>
    </source>
</evidence>